<dbReference type="AlphaFoldDB" id="A0A7T3KTN5"/>
<name>A0A7T3KTN5_9EURY</name>
<dbReference type="InterPro" id="IPR011047">
    <property type="entry name" value="Quinoprotein_ADH-like_sf"/>
</dbReference>
<dbReference type="PROSITE" id="PS51318">
    <property type="entry name" value="TAT"/>
    <property type="match status" value="1"/>
</dbReference>
<dbReference type="GeneID" id="60589081"/>
<dbReference type="PANTHER" id="PTHR42754:SF1">
    <property type="entry name" value="LIPOPROTEIN"/>
    <property type="match status" value="1"/>
</dbReference>
<accession>A0A7T3KTN5</accession>
<organism evidence="2 3">
    <name type="scientific">Halosimplex litoreum</name>
    <dbReference type="NCBI Taxonomy" id="1198301"/>
    <lineage>
        <taxon>Archaea</taxon>
        <taxon>Methanobacteriati</taxon>
        <taxon>Methanobacteriota</taxon>
        <taxon>Stenosarchaea group</taxon>
        <taxon>Halobacteria</taxon>
        <taxon>Halobacteriales</taxon>
        <taxon>Haloarculaceae</taxon>
        <taxon>Halosimplex</taxon>
    </lineage>
</organism>
<feature type="region of interest" description="Disordered" evidence="1">
    <location>
        <begin position="416"/>
        <end position="476"/>
    </location>
</feature>
<evidence type="ECO:0000313" key="3">
    <source>
        <dbReference type="Proteomes" id="UP000595001"/>
    </source>
</evidence>
<sequence length="501" mass="52716">MVDDVSRRGVLLAGGAALSGGIAAKLGTRSVTARSGHEEGPAVRWQRFVDNDDAMTRPTSVWARDDRVLVGGFSGDEYDDAAPWQFGIDAVRGTDHDGTTASVEGRFLTQTSVPAVDGGRLFLGRHTADPDADDAAASPTVVRTTDDGEVEWRRTYEPPFEMFEVRDLASSAGGGAVFVGFSVDSDNPNTWLVAVDADGSLRWERRLDEYFATYAYGVLRVGDEGYLVYGGARRGSARDASRQDGWVAKVGAGGDTQWSRLYRQRSAGEASEYHYVEDAVETGDGYLFGGFVSPATEEAAGRAWAFSTDANGDRLYSALRRPGGDGAGEFRAVVPYDDHYVLVGNVLPTADAEVEFAWLRGVDASLSTEWELLDPLDQPSTLTDAAATTDGGFAIVGNHDTGDGWSTPLVAKLGGDAAEVPTPTSTPWPTLTPTPTAEPTGTPTPESTATSVSTATAESASEKRSTTTSADGPGFGLAGTLAALGGSTLLARLRGGSRDEG</sequence>
<reference evidence="2 3" key="1">
    <citation type="submission" date="2020-12" db="EMBL/GenBank/DDBJ databases">
        <title>Halosimplex halophilum sp. nov. and Halosimplex salinum sp. nov., two new members of the genus Halosimplex.</title>
        <authorList>
            <person name="Cui H.L."/>
        </authorList>
    </citation>
    <scope>NUCLEOTIDE SEQUENCE [LARGE SCALE GENOMIC DNA]</scope>
    <source>
        <strain evidence="2 3">YGH94</strain>
    </source>
</reference>
<dbReference type="Proteomes" id="UP000595001">
    <property type="component" value="Chromosome"/>
</dbReference>
<dbReference type="PANTHER" id="PTHR42754">
    <property type="entry name" value="ENDOGLUCANASE"/>
    <property type="match status" value="1"/>
</dbReference>
<dbReference type="OrthoDB" id="98274at2157"/>
<evidence type="ECO:0000256" key="1">
    <source>
        <dbReference type="SAM" id="MobiDB-lite"/>
    </source>
</evidence>
<dbReference type="SUPFAM" id="SSF50998">
    <property type="entry name" value="Quinoprotein alcohol dehydrogenase-like"/>
    <property type="match status" value="1"/>
</dbReference>
<protein>
    <submittedName>
        <fullName evidence="2">Uncharacterized protein</fullName>
    </submittedName>
</protein>
<dbReference type="InterPro" id="IPR006311">
    <property type="entry name" value="TAT_signal"/>
</dbReference>
<feature type="compositionally biased region" description="Low complexity" evidence="1">
    <location>
        <begin position="433"/>
        <end position="459"/>
    </location>
</feature>
<gene>
    <name evidence="2" type="ORF">I7X12_11270</name>
</gene>
<dbReference type="KEGG" id="hlt:I7X12_11270"/>
<proteinExistence type="predicted"/>
<dbReference type="RefSeq" id="WP_198060182.1">
    <property type="nucleotide sequence ID" value="NZ_CP065856.1"/>
</dbReference>
<evidence type="ECO:0000313" key="2">
    <source>
        <dbReference type="EMBL" id="QPV61349.1"/>
    </source>
</evidence>
<dbReference type="EMBL" id="CP065856">
    <property type="protein sequence ID" value="QPV61349.1"/>
    <property type="molecule type" value="Genomic_DNA"/>
</dbReference>
<keyword evidence="3" id="KW-1185">Reference proteome</keyword>